<name>A0A9J5XYE1_SOLCO</name>
<proteinExistence type="predicted"/>
<comment type="caution">
    <text evidence="2">The sequence shown here is derived from an EMBL/GenBank/DDBJ whole genome shotgun (WGS) entry which is preliminary data.</text>
</comment>
<dbReference type="EMBL" id="JACXVP010000008">
    <property type="protein sequence ID" value="KAG5592631.1"/>
    <property type="molecule type" value="Genomic_DNA"/>
</dbReference>
<evidence type="ECO:0000256" key="1">
    <source>
        <dbReference type="SAM" id="MobiDB-lite"/>
    </source>
</evidence>
<dbReference type="Proteomes" id="UP000824120">
    <property type="component" value="Chromosome 8"/>
</dbReference>
<accession>A0A9J5XYE1</accession>
<gene>
    <name evidence="2" type="ORF">H5410_043145</name>
</gene>
<protein>
    <recommendedName>
        <fullName evidence="4">CCHC-type domain-containing protein</fullName>
    </recommendedName>
</protein>
<evidence type="ECO:0000313" key="3">
    <source>
        <dbReference type="Proteomes" id="UP000824120"/>
    </source>
</evidence>
<evidence type="ECO:0000313" key="2">
    <source>
        <dbReference type="EMBL" id="KAG5592631.1"/>
    </source>
</evidence>
<feature type="non-terminal residue" evidence="2">
    <location>
        <position position="1"/>
    </location>
</feature>
<evidence type="ECO:0008006" key="4">
    <source>
        <dbReference type="Google" id="ProtNLM"/>
    </source>
</evidence>
<sequence>DSLALLAGKTQGYRSKPKKFVPPGTICDHCGFKGHFNGDCYRLVGYPPDFQSKRRGSNGFKPDFKPNAHSSKNTDDLTNREKLTENQGLELSHVYSNENVVLDTIVVEPSVCGIEPPEVDTVPDVVTAVIKDSDSLYEGNPILSPDIQ</sequence>
<keyword evidence="3" id="KW-1185">Reference proteome</keyword>
<reference evidence="2 3" key="1">
    <citation type="submission" date="2020-09" db="EMBL/GenBank/DDBJ databases">
        <title>De no assembly of potato wild relative species, Solanum commersonii.</title>
        <authorList>
            <person name="Cho K."/>
        </authorList>
    </citation>
    <scope>NUCLEOTIDE SEQUENCE [LARGE SCALE GENOMIC DNA]</scope>
    <source>
        <strain evidence="2">LZ3.2</strain>
        <tissue evidence="2">Leaf</tissue>
    </source>
</reference>
<organism evidence="2 3">
    <name type="scientific">Solanum commersonii</name>
    <name type="common">Commerson's wild potato</name>
    <name type="synonym">Commerson's nightshade</name>
    <dbReference type="NCBI Taxonomy" id="4109"/>
    <lineage>
        <taxon>Eukaryota</taxon>
        <taxon>Viridiplantae</taxon>
        <taxon>Streptophyta</taxon>
        <taxon>Embryophyta</taxon>
        <taxon>Tracheophyta</taxon>
        <taxon>Spermatophyta</taxon>
        <taxon>Magnoliopsida</taxon>
        <taxon>eudicotyledons</taxon>
        <taxon>Gunneridae</taxon>
        <taxon>Pentapetalae</taxon>
        <taxon>asterids</taxon>
        <taxon>lamiids</taxon>
        <taxon>Solanales</taxon>
        <taxon>Solanaceae</taxon>
        <taxon>Solanoideae</taxon>
        <taxon>Solaneae</taxon>
        <taxon>Solanum</taxon>
    </lineage>
</organism>
<feature type="region of interest" description="Disordered" evidence="1">
    <location>
        <begin position="52"/>
        <end position="85"/>
    </location>
</feature>
<dbReference type="AlphaFoldDB" id="A0A9J5XYE1"/>
<feature type="non-terminal residue" evidence="2">
    <location>
        <position position="148"/>
    </location>
</feature>
<dbReference type="OrthoDB" id="1304282at2759"/>
<feature type="compositionally biased region" description="Basic and acidic residues" evidence="1">
    <location>
        <begin position="62"/>
        <end position="84"/>
    </location>
</feature>